<evidence type="ECO:0000313" key="3">
    <source>
        <dbReference type="Proteomes" id="UP000266067"/>
    </source>
</evidence>
<evidence type="ECO:0000256" key="1">
    <source>
        <dbReference type="SAM" id="MobiDB-lite"/>
    </source>
</evidence>
<accession>A0A3A1NAS7</accession>
<dbReference type="Proteomes" id="UP000266067">
    <property type="component" value="Unassembled WGS sequence"/>
</dbReference>
<dbReference type="AlphaFoldDB" id="A0A3A1NAS7"/>
<comment type="caution">
    <text evidence="2">The sequence shown here is derived from an EMBL/GenBank/DDBJ whole genome shotgun (WGS) entry which is preliminary data.</text>
</comment>
<organism evidence="2 3">
    <name type="scientific">Flagellimonas lutimaris</name>
    <dbReference type="NCBI Taxonomy" id="475082"/>
    <lineage>
        <taxon>Bacteria</taxon>
        <taxon>Pseudomonadati</taxon>
        <taxon>Bacteroidota</taxon>
        <taxon>Flavobacteriia</taxon>
        <taxon>Flavobacteriales</taxon>
        <taxon>Flavobacteriaceae</taxon>
        <taxon>Flagellimonas</taxon>
    </lineage>
</organism>
<proteinExistence type="predicted"/>
<evidence type="ECO:0000313" key="2">
    <source>
        <dbReference type="EMBL" id="RIV31656.1"/>
    </source>
</evidence>
<dbReference type="EMBL" id="QXFH01000075">
    <property type="protein sequence ID" value="RIV31656.1"/>
    <property type="molecule type" value="Genomic_DNA"/>
</dbReference>
<name>A0A3A1NAS7_9FLAO</name>
<reference evidence="2 3" key="1">
    <citation type="submission" date="2018-08" db="EMBL/GenBank/DDBJ databases">
        <title>Proposal of Muricauda 72 sp.nov. and Muricauda NH166 sp.nov., isolated from seawater.</title>
        <authorList>
            <person name="Cheng H."/>
            <person name="Wu Y.-H."/>
            <person name="Guo L.-L."/>
            <person name="Xu X.-W."/>
        </authorList>
    </citation>
    <scope>NUCLEOTIDE SEQUENCE [LARGE SCALE GENOMIC DNA]</scope>
    <source>
        <strain evidence="2 3">KCTC 22173</strain>
    </source>
</reference>
<dbReference type="OrthoDB" id="930609at2"/>
<sequence>MTQNQLQNLYRAKNGKQARGKETHHPGYLSSQDTYYVGSDKGIGRILSIPRPIDTYCKVSFVMLHDRKNFIMDGDLLNDRVILSRSPNRKSFPCCAQIDRQGNPEYCGKREHHEYQLCMTIEDIDHTKTKAKSPQTKLLANEKFIEYNELKGYFQVSD</sequence>
<gene>
    <name evidence="2" type="ORF">D2V08_12930</name>
</gene>
<protein>
    <submittedName>
        <fullName evidence="2">Uncharacterized protein</fullName>
    </submittedName>
</protein>
<feature type="region of interest" description="Disordered" evidence="1">
    <location>
        <begin position="1"/>
        <end position="29"/>
    </location>
</feature>
<keyword evidence="3" id="KW-1185">Reference proteome</keyword>
<dbReference type="RefSeq" id="WP_119608582.1">
    <property type="nucleotide sequence ID" value="NZ_QXFH01000075.1"/>
</dbReference>